<dbReference type="RefSeq" id="WP_276282474.1">
    <property type="nucleotide sequence ID" value="NZ_CP119810.1"/>
</dbReference>
<dbReference type="GeneID" id="79305233"/>
<proteinExistence type="predicted"/>
<evidence type="ECO:0000313" key="1">
    <source>
        <dbReference type="EMBL" id="MFC7078806.1"/>
    </source>
</evidence>
<keyword evidence="2" id="KW-1185">Reference proteome</keyword>
<dbReference type="EMBL" id="JBHSZH010000001">
    <property type="protein sequence ID" value="MFC7078806.1"/>
    <property type="molecule type" value="Genomic_DNA"/>
</dbReference>
<protein>
    <submittedName>
        <fullName evidence="1">Uncharacterized protein</fullName>
    </submittedName>
</protein>
<sequence length="45" mass="4724">MAKKSEVRDWLAENPKLMGALCTLLLLLAETGTVVATHTTGKGGP</sequence>
<reference evidence="1 2" key="1">
    <citation type="journal article" date="2019" name="Int. J. Syst. Evol. Microbiol.">
        <title>The Global Catalogue of Microorganisms (GCM) 10K type strain sequencing project: providing services to taxonomists for standard genome sequencing and annotation.</title>
        <authorList>
            <consortium name="The Broad Institute Genomics Platform"/>
            <consortium name="The Broad Institute Genome Sequencing Center for Infectious Disease"/>
            <person name="Wu L."/>
            <person name="Ma J."/>
        </authorList>
    </citation>
    <scope>NUCLEOTIDE SEQUENCE [LARGE SCALE GENOMIC DNA]</scope>
    <source>
        <strain evidence="1 2">DT72</strain>
    </source>
</reference>
<dbReference type="InterPro" id="IPR055926">
    <property type="entry name" value="DUF7503"/>
</dbReference>
<dbReference type="Pfam" id="PF24335">
    <property type="entry name" value="DUF7503"/>
    <property type="match status" value="1"/>
</dbReference>
<comment type="caution">
    <text evidence="1">The sequence shown here is derived from an EMBL/GenBank/DDBJ whole genome shotgun (WGS) entry which is preliminary data.</text>
</comment>
<gene>
    <name evidence="1" type="ORF">ACFQJ6_00340</name>
</gene>
<evidence type="ECO:0000313" key="2">
    <source>
        <dbReference type="Proteomes" id="UP001596407"/>
    </source>
</evidence>
<name>A0ABD5WDY3_9EURY</name>
<accession>A0ABD5WDY3</accession>
<dbReference type="AlphaFoldDB" id="A0ABD5WDY3"/>
<organism evidence="1 2">
    <name type="scientific">Halorussus caseinilyticus</name>
    <dbReference type="NCBI Taxonomy" id="3034025"/>
    <lineage>
        <taxon>Archaea</taxon>
        <taxon>Methanobacteriati</taxon>
        <taxon>Methanobacteriota</taxon>
        <taxon>Stenosarchaea group</taxon>
        <taxon>Halobacteria</taxon>
        <taxon>Halobacteriales</taxon>
        <taxon>Haladaptataceae</taxon>
        <taxon>Halorussus</taxon>
    </lineage>
</organism>
<dbReference type="Proteomes" id="UP001596407">
    <property type="component" value="Unassembled WGS sequence"/>
</dbReference>